<gene>
    <name evidence="1" type="ORF">LYNGBM3L_21930</name>
</gene>
<sequence>MRTSDFCYTKSITNLASIYESILGQNLKISPKILQSLDGDEQLSYLLEQLQKSGQMLSQTELKRILAVYKANTEASAGYLPQKIDSIPINFFRASEVGALGNYLPKSLGLKPRPSRTAFYF</sequence>
<accession>F4XMC1</accession>
<evidence type="ECO:0000313" key="1">
    <source>
        <dbReference type="EMBL" id="EGJ33830.1"/>
    </source>
</evidence>
<dbReference type="AlphaFoldDB" id="F4XMC1"/>
<dbReference type="RefSeq" id="WP_008180723.1">
    <property type="nucleotide sequence ID" value="NZ_GL890840.1"/>
</dbReference>
<keyword evidence="2" id="KW-1185">Reference proteome</keyword>
<dbReference type="Proteomes" id="UP000003959">
    <property type="component" value="Unassembled WGS sequence"/>
</dbReference>
<name>F4XMC1_9CYAN</name>
<dbReference type="HOGENOM" id="CLU_2035415_0_0_3"/>
<dbReference type="EMBL" id="GL890840">
    <property type="protein sequence ID" value="EGJ33830.1"/>
    <property type="molecule type" value="Genomic_DNA"/>
</dbReference>
<proteinExistence type="predicted"/>
<protein>
    <submittedName>
        <fullName evidence="1">Uncharacterized protein</fullName>
    </submittedName>
</protein>
<reference evidence="2" key="1">
    <citation type="journal article" date="2011" name="Proc. Natl. Acad. Sci. U.S.A.">
        <title>Genomic insights into the physiology and ecology of the marine filamentous cyanobacterium Lyngbya majuscula.</title>
        <authorList>
            <person name="Jones A.C."/>
            <person name="Monroe E.A."/>
            <person name="Podell S."/>
            <person name="Hess W.R."/>
            <person name="Klages S."/>
            <person name="Esquenazi E."/>
            <person name="Niessen S."/>
            <person name="Hoover H."/>
            <person name="Rothmann M."/>
            <person name="Lasken R.S."/>
            <person name="Yates J.R.III."/>
            <person name="Reinhardt R."/>
            <person name="Kube M."/>
            <person name="Burkart M.D."/>
            <person name="Allen E.E."/>
            <person name="Dorrestein P.C."/>
            <person name="Gerwick W.H."/>
            <person name="Gerwick L."/>
        </authorList>
    </citation>
    <scope>NUCLEOTIDE SEQUENCE [LARGE SCALE GENOMIC DNA]</scope>
    <source>
        <strain evidence="2">3L</strain>
    </source>
</reference>
<evidence type="ECO:0000313" key="2">
    <source>
        <dbReference type="Proteomes" id="UP000003959"/>
    </source>
</evidence>
<organism evidence="1 2">
    <name type="scientific">Moorena producens 3L</name>
    <dbReference type="NCBI Taxonomy" id="489825"/>
    <lineage>
        <taxon>Bacteria</taxon>
        <taxon>Bacillati</taxon>
        <taxon>Cyanobacteriota</taxon>
        <taxon>Cyanophyceae</taxon>
        <taxon>Coleofasciculales</taxon>
        <taxon>Coleofasciculaceae</taxon>
        <taxon>Moorena</taxon>
    </lineage>
</organism>